<evidence type="ECO:0008006" key="4">
    <source>
        <dbReference type="Google" id="ProtNLM"/>
    </source>
</evidence>
<dbReference type="AlphaFoldDB" id="A0AAC9LB80"/>
<keyword evidence="1" id="KW-1133">Transmembrane helix</keyword>
<feature type="transmembrane region" description="Helical" evidence="1">
    <location>
        <begin position="54"/>
        <end position="72"/>
    </location>
</feature>
<protein>
    <recommendedName>
        <fullName evidence="4">DUF4267 domain-containing protein</fullName>
    </recommendedName>
</protein>
<name>A0AAC9LB80_9PSEU</name>
<dbReference type="Proteomes" id="UP000185511">
    <property type="component" value="Chromosome"/>
</dbReference>
<evidence type="ECO:0000256" key="1">
    <source>
        <dbReference type="SAM" id="Phobius"/>
    </source>
</evidence>
<accession>A0AAC9LB80</accession>
<gene>
    <name evidence="2" type="ORF">UA74_05390</name>
</gene>
<feature type="transmembrane region" description="Helical" evidence="1">
    <location>
        <begin position="109"/>
        <end position="130"/>
    </location>
</feature>
<keyword evidence="3" id="KW-1185">Reference proteome</keyword>
<keyword evidence="1" id="KW-0812">Transmembrane</keyword>
<feature type="transmembrane region" description="Helical" evidence="1">
    <location>
        <begin position="79"/>
        <end position="97"/>
    </location>
</feature>
<organism evidence="2 3">
    <name type="scientific">Actinoalloteichus fjordicus</name>
    <dbReference type="NCBI Taxonomy" id="1612552"/>
    <lineage>
        <taxon>Bacteria</taxon>
        <taxon>Bacillati</taxon>
        <taxon>Actinomycetota</taxon>
        <taxon>Actinomycetes</taxon>
        <taxon>Pseudonocardiales</taxon>
        <taxon>Pseudonocardiaceae</taxon>
        <taxon>Actinoalloteichus</taxon>
    </lineage>
</organism>
<evidence type="ECO:0000313" key="2">
    <source>
        <dbReference type="EMBL" id="APU13154.1"/>
    </source>
</evidence>
<evidence type="ECO:0000313" key="3">
    <source>
        <dbReference type="Proteomes" id="UP000185511"/>
    </source>
</evidence>
<keyword evidence="1" id="KW-0472">Membrane</keyword>
<proteinExistence type="predicted"/>
<dbReference type="KEGG" id="acad:UA74_05390"/>
<dbReference type="EMBL" id="CP016076">
    <property type="protein sequence ID" value="APU13154.1"/>
    <property type="molecule type" value="Genomic_DNA"/>
</dbReference>
<sequence length="140" mass="14921">MPASAPRVRSAVMTAVFVVLGCITATPVFALIDPGVLTWTYGVASRDPMIVGLLQHRGVLQLVLGAGLVWAAFRPSVRVVVASAAILTKSVFLGLLLPDASLRADLAAFSVWFDAFCIVFLGAYVFVELLRSARSGRSDR</sequence>
<reference evidence="3" key="1">
    <citation type="submission" date="2016-06" db="EMBL/GenBank/DDBJ databases">
        <title>Complete genome sequence of Actinoalloteichus fjordicus DSM 46855 (=ADI127-17), type strain of the new species Actinoalloteichus fjordicus.</title>
        <authorList>
            <person name="Ruckert C."/>
            <person name="Nouioui I."/>
            <person name="Willmese J."/>
            <person name="van Wezel G."/>
            <person name="Klenk H.-P."/>
            <person name="Kalinowski J."/>
            <person name="Zotchev S.B."/>
        </authorList>
    </citation>
    <scope>NUCLEOTIDE SEQUENCE [LARGE SCALE GENOMIC DNA]</scope>
    <source>
        <strain evidence="3">ADI127-7</strain>
    </source>
</reference>
<dbReference type="PROSITE" id="PS51257">
    <property type="entry name" value="PROKAR_LIPOPROTEIN"/>
    <property type="match status" value="1"/>
</dbReference>